<evidence type="ECO:0000259" key="3">
    <source>
        <dbReference type="PROSITE" id="PS50168"/>
    </source>
</evidence>
<feature type="region of interest" description="Disordered" evidence="2">
    <location>
        <begin position="191"/>
        <end position="230"/>
    </location>
</feature>
<proteinExistence type="predicted"/>
<dbReference type="PANTHER" id="PTHR48169:SF7">
    <property type="entry name" value="CASPASE 10"/>
    <property type="match status" value="1"/>
</dbReference>
<dbReference type="AlphaFoldDB" id="A0AAU9W2G0"/>
<comment type="caution">
    <text evidence="4">The sequence shown here is derived from an EMBL/GenBank/DDBJ whole genome shotgun (WGS) entry which is preliminary data.</text>
</comment>
<dbReference type="PANTHER" id="PTHR48169">
    <property type="entry name" value="DED DOMAIN-CONTAINING PROTEIN"/>
    <property type="match status" value="1"/>
</dbReference>
<keyword evidence="5" id="KW-1185">Reference proteome</keyword>
<dbReference type="EMBL" id="CALNXJ010000006">
    <property type="protein sequence ID" value="CAH3041645.1"/>
    <property type="molecule type" value="Genomic_DNA"/>
</dbReference>
<organism evidence="4 5">
    <name type="scientific">Pocillopora meandrina</name>
    <dbReference type="NCBI Taxonomy" id="46732"/>
    <lineage>
        <taxon>Eukaryota</taxon>
        <taxon>Metazoa</taxon>
        <taxon>Cnidaria</taxon>
        <taxon>Anthozoa</taxon>
        <taxon>Hexacorallia</taxon>
        <taxon>Scleractinia</taxon>
        <taxon>Astrocoeniina</taxon>
        <taxon>Pocilloporidae</taxon>
        <taxon>Pocillopora</taxon>
    </lineage>
</organism>
<dbReference type="CDD" id="cd08336">
    <property type="entry name" value="DED_FADD"/>
    <property type="match status" value="1"/>
</dbReference>
<sequence>MASAREESRISPYRKLLIDLSMELTKRDLERLIYAVGDILPRRLTENMESGLKLFEALEQDVHISPQNLNLLQDGFDTIGRADLAQRIQVFSSKPDSVEADGGQDDIVTDGIGDQGNADTTESDPTDTINPGAEKAHAVHLKSAQLPHQSVLPFDGNLGSTPTVTRPRGAGEATPTKHCLVASSDNLSMAINDGSYTSSPAPSPAAVGQQSRGPNQAASSGRVQHDPAHGTPSVRYVNFLLYGGYSVEIIGGKHFKTPDGEFVEMKSGTQYKIHVKNSHTYGCHVDISIDGYDVGGWALRRGEEMSIERSAYEAKKFTFYRVKTAPKEAGIVSGQPENGVLKCVFTPEVVIAFTQGLSFHPPDETENAMERTCMGEDSEAQKDKLRQVAATVEWAQSSRVNVVERDPAWRAGATTLQGHSTQRFISAEPMEVDPSRKVELVLRLVVREGEEILEFPKDLCKPLSTLTPPAVQE</sequence>
<dbReference type="Pfam" id="PF01335">
    <property type="entry name" value="DED"/>
    <property type="match status" value="1"/>
</dbReference>
<evidence type="ECO:0000313" key="4">
    <source>
        <dbReference type="EMBL" id="CAH3041645.1"/>
    </source>
</evidence>
<dbReference type="Gene3D" id="1.10.533.10">
    <property type="entry name" value="Death Domain, Fas"/>
    <property type="match status" value="1"/>
</dbReference>
<dbReference type="InterPro" id="IPR001875">
    <property type="entry name" value="DED_dom"/>
</dbReference>
<dbReference type="PROSITE" id="PS50168">
    <property type="entry name" value="DED"/>
    <property type="match status" value="1"/>
</dbReference>
<protein>
    <recommendedName>
        <fullName evidence="3">DED domain-containing protein</fullName>
    </recommendedName>
</protein>
<dbReference type="Proteomes" id="UP001159428">
    <property type="component" value="Unassembled WGS sequence"/>
</dbReference>
<dbReference type="GO" id="GO:0006915">
    <property type="term" value="P:apoptotic process"/>
    <property type="evidence" value="ECO:0007669"/>
    <property type="project" value="UniProtKB-KW"/>
</dbReference>
<evidence type="ECO:0000313" key="5">
    <source>
        <dbReference type="Proteomes" id="UP001159428"/>
    </source>
</evidence>
<dbReference type="InterPro" id="IPR011029">
    <property type="entry name" value="DEATH-like_dom_sf"/>
</dbReference>
<feature type="region of interest" description="Disordered" evidence="2">
    <location>
        <begin position="151"/>
        <end position="177"/>
    </location>
</feature>
<feature type="compositionally biased region" description="Acidic residues" evidence="2">
    <location>
        <begin position="98"/>
        <end position="108"/>
    </location>
</feature>
<dbReference type="SMART" id="SM00031">
    <property type="entry name" value="DED"/>
    <property type="match status" value="1"/>
</dbReference>
<dbReference type="SUPFAM" id="SSF47986">
    <property type="entry name" value="DEATH domain"/>
    <property type="match status" value="1"/>
</dbReference>
<reference evidence="4 5" key="1">
    <citation type="submission" date="2022-05" db="EMBL/GenBank/DDBJ databases">
        <authorList>
            <consortium name="Genoscope - CEA"/>
            <person name="William W."/>
        </authorList>
    </citation>
    <scope>NUCLEOTIDE SEQUENCE [LARGE SCALE GENOMIC DNA]</scope>
</reference>
<feature type="region of interest" description="Disordered" evidence="2">
    <location>
        <begin position="94"/>
        <end position="132"/>
    </location>
</feature>
<evidence type="ECO:0000256" key="1">
    <source>
        <dbReference type="ARBA" id="ARBA00022703"/>
    </source>
</evidence>
<keyword evidence="1" id="KW-0053">Apoptosis</keyword>
<gene>
    <name evidence="4" type="ORF">PMEA_00029300</name>
</gene>
<accession>A0AAU9W2G0</accession>
<feature type="compositionally biased region" description="Polar residues" evidence="2">
    <location>
        <begin position="208"/>
        <end position="222"/>
    </location>
</feature>
<feature type="domain" description="DED" evidence="3">
    <location>
        <begin position="12"/>
        <end position="90"/>
    </location>
</feature>
<name>A0AAU9W2G0_9CNID</name>
<dbReference type="GO" id="GO:0042981">
    <property type="term" value="P:regulation of apoptotic process"/>
    <property type="evidence" value="ECO:0007669"/>
    <property type="project" value="InterPro"/>
</dbReference>
<evidence type="ECO:0000256" key="2">
    <source>
        <dbReference type="SAM" id="MobiDB-lite"/>
    </source>
</evidence>